<dbReference type="AlphaFoldDB" id="A0A7Y7EB08"/>
<feature type="chain" id="PRO_5030611241" evidence="2">
    <location>
        <begin position="33"/>
        <end position="126"/>
    </location>
</feature>
<protein>
    <submittedName>
        <fullName evidence="3">ATP-binding protein</fullName>
    </submittedName>
</protein>
<keyword evidence="4" id="KW-1185">Reference proteome</keyword>
<evidence type="ECO:0000256" key="2">
    <source>
        <dbReference type="SAM" id="SignalP"/>
    </source>
</evidence>
<sequence length="126" mass="12013">MSLPLTRRIAQVALFVAAGAGTVLGASGAANAADLAQAPDLASGLSAADTSHAVNTVSGATQKAGGTATEVGNKAVGTTKNVVEHTGHETAPKLQAAGQQLLGQAGGAVGQTAGHLPTGQNLPLGG</sequence>
<keyword evidence="3" id="KW-0067">ATP-binding</keyword>
<keyword evidence="2" id="KW-0732">Signal</keyword>
<gene>
    <name evidence="3" type="ORF">HG542_31105</name>
</gene>
<evidence type="ECO:0000313" key="4">
    <source>
        <dbReference type="Proteomes" id="UP000587462"/>
    </source>
</evidence>
<feature type="signal peptide" evidence="2">
    <location>
        <begin position="1"/>
        <end position="32"/>
    </location>
</feature>
<proteinExistence type="predicted"/>
<reference evidence="3 4" key="1">
    <citation type="submission" date="2020-04" db="EMBL/GenBank/DDBJ databases">
        <title>Draft Genome Sequence of Streptomyces morookaense DSM 40503, an 8-azaguanine-producing strain.</title>
        <authorList>
            <person name="Qi J."/>
            <person name="Gao J.-M."/>
        </authorList>
    </citation>
    <scope>NUCLEOTIDE SEQUENCE [LARGE SCALE GENOMIC DNA]</scope>
    <source>
        <strain evidence="3 4">DSM 40503</strain>
    </source>
</reference>
<evidence type="ECO:0000313" key="3">
    <source>
        <dbReference type="EMBL" id="NVK82067.1"/>
    </source>
</evidence>
<dbReference type="EMBL" id="JABBXF010000106">
    <property type="protein sequence ID" value="NVK82067.1"/>
    <property type="molecule type" value="Genomic_DNA"/>
</dbReference>
<accession>A0A7Y7EB08</accession>
<feature type="region of interest" description="Disordered" evidence="1">
    <location>
        <begin position="106"/>
        <end position="126"/>
    </location>
</feature>
<organism evidence="3 4">
    <name type="scientific">Streptomyces morookaense</name>
    <name type="common">Streptoverticillium morookaense</name>
    <dbReference type="NCBI Taxonomy" id="1970"/>
    <lineage>
        <taxon>Bacteria</taxon>
        <taxon>Bacillati</taxon>
        <taxon>Actinomycetota</taxon>
        <taxon>Actinomycetes</taxon>
        <taxon>Kitasatosporales</taxon>
        <taxon>Streptomycetaceae</taxon>
        <taxon>Streptomyces</taxon>
    </lineage>
</organism>
<evidence type="ECO:0000256" key="1">
    <source>
        <dbReference type="SAM" id="MobiDB-lite"/>
    </source>
</evidence>
<dbReference type="GO" id="GO:0005524">
    <property type="term" value="F:ATP binding"/>
    <property type="evidence" value="ECO:0007669"/>
    <property type="project" value="UniProtKB-KW"/>
</dbReference>
<dbReference type="RefSeq" id="WP_171087383.1">
    <property type="nucleotide sequence ID" value="NZ_BNBU01000002.1"/>
</dbReference>
<dbReference type="Proteomes" id="UP000587462">
    <property type="component" value="Unassembled WGS sequence"/>
</dbReference>
<keyword evidence="3" id="KW-0547">Nucleotide-binding</keyword>
<name>A0A7Y7EB08_STRMO</name>
<comment type="caution">
    <text evidence="3">The sequence shown here is derived from an EMBL/GenBank/DDBJ whole genome shotgun (WGS) entry which is preliminary data.</text>
</comment>